<protein>
    <submittedName>
        <fullName evidence="2">TrmB family transcriptional regulator</fullName>
    </submittedName>
</protein>
<dbReference type="InterPro" id="IPR036388">
    <property type="entry name" value="WH-like_DNA-bd_sf"/>
</dbReference>
<accession>K0BBL6</accession>
<evidence type="ECO:0000313" key="2">
    <source>
        <dbReference type="EMBL" id="AFS82864.1"/>
    </source>
</evidence>
<sequence length="294" mass="32796">MQIGKVSLGEKNRMISYQEQVSGIASELEDILDLDDLEAKVYLNLLRAGPITASALAKELDIDRARMYRTVDKLVSRNIISTTLSSPKLCIAADPHDALKIALGKKEDEVNKIKKSGEAIIDKINNEISTNQNSTVPTFRVVQGRQNIYADISHVIENSTGIIYIATTLDDVSRMYHSTIPEKITLCEKNGGKVRLLVDMDDPKLAPFVKRFNATETRIGKLPSKGRIIVQQEKKMIMSDSAASFQNSNSDSDFSLCTNSSEMVDNIFTLCTFLWDTSKPLKTLDVKNFVKKMK</sequence>
<evidence type="ECO:0000313" key="3">
    <source>
        <dbReference type="Proteomes" id="UP000006100"/>
    </source>
</evidence>
<reference evidence="2 3" key="1">
    <citation type="journal article" date="2012" name="J. Bacteriol.">
        <title>Draft Genome Sequence of an Ammonia-Oxidizing Archaeon, "Candidatus Nitrosopumilus sediminis" AR2, from Svalbard in the Arctic Circle.</title>
        <authorList>
            <person name="Park S.J."/>
            <person name="Kim J.G."/>
            <person name="Jung M.Y."/>
            <person name="Kim S.J."/>
            <person name="Cha I.T."/>
            <person name="Ghai R."/>
            <person name="Martin-Cuadrado A.B."/>
            <person name="Rodriguez-Valera F."/>
            <person name="Rhee S.K."/>
        </authorList>
    </citation>
    <scope>NUCLEOTIDE SEQUENCE [LARGE SCALE GENOMIC DNA]</scope>
    <source>
        <strain evidence="2 3">AR2</strain>
    </source>
</reference>
<dbReference type="InterPro" id="IPR051797">
    <property type="entry name" value="TrmB-like"/>
</dbReference>
<dbReference type="EMBL" id="CP003843">
    <property type="protein sequence ID" value="AFS82864.1"/>
    <property type="molecule type" value="Genomic_DNA"/>
</dbReference>
<dbReference type="KEGG" id="nir:NSED_05300"/>
<dbReference type="InterPro" id="IPR002831">
    <property type="entry name" value="Tscrpt_reg_TrmB_N"/>
</dbReference>
<dbReference type="PANTHER" id="PTHR34293">
    <property type="entry name" value="HTH-TYPE TRANSCRIPTIONAL REGULATOR TRMBL2"/>
    <property type="match status" value="1"/>
</dbReference>
<gene>
    <name evidence="2" type="ORF">NSED_05300</name>
</gene>
<dbReference type="PATRIC" id="fig|1229909.8.peg.1159"/>
<organism evidence="2 3">
    <name type="scientific">Candidatus Nitrosopumilus sediminis</name>
    <dbReference type="NCBI Taxonomy" id="1229909"/>
    <lineage>
        <taxon>Archaea</taxon>
        <taxon>Nitrososphaerota</taxon>
        <taxon>Nitrososphaeria</taxon>
        <taxon>Nitrosopumilales</taxon>
        <taxon>Nitrosopumilaceae</taxon>
        <taxon>Nitrosopumilus</taxon>
    </lineage>
</organism>
<dbReference type="InterPro" id="IPR036390">
    <property type="entry name" value="WH_DNA-bd_sf"/>
</dbReference>
<evidence type="ECO:0000259" key="1">
    <source>
        <dbReference type="Pfam" id="PF01978"/>
    </source>
</evidence>
<dbReference type="OrthoDB" id="30795at2157"/>
<dbReference type="HOGENOM" id="CLU_1040591_0_0_2"/>
<name>K0BBL6_9ARCH</name>
<dbReference type="STRING" id="1229909.NSED_05300"/>
<dbReference type="SUPFAM" id="SSF46785">
    <property type="entry name" value="Winged helix' DNA-binding domain"/>
    <property type="match status" value="1"/>
</dbReference>
<dbReference type="Gene3D" id="1.10.10.10">
    <property type="entry name" value="Winged helix-like DNA-binding domain superfamily/Winged helix DNA-binding domain"/>
    <property type="match status" value="1"/>
</dbReference>
<dbReference type="CDD" id="cd00090">
    <property type="entry name" value="HTH_ARSR"/>
    <property type="match status" value="1"/>
</dbReference>
<dbReference type="PANTHER" id="PTHR34293:SF1">
    <property type="entry name" value="HTH-TYPE TRANSCRIPTIONAL REGULATOR TRMBL2"/>
    <property type="match status" value="1"/>
</dbReference>
<dbReference type="eggNOG" id="arCOG02038">
    <property type="taxonomic scope" value="Archaea"/>
</dbReference>
<dbReference type="Pfam" id="PF01978">
    <property type="entry name" value="TrmB"/>
    <property type="match status" value="1"/>
</dbReference>
<keyword evidence="3" id="KW-1185">Reference proteome</keyword>
<dbReference type="Proteomes" id="UP000006100">
    <property type="component" value="Chromosome"/>
</dbReference>
<dbReference type="AlphaFoldDB" id="K0BBL6"/>
<dbReference type="InterPro" id="IPR011991">
    <property type="entry name" value="ArsR-like_HTH"/>
</dbReference>
<proteinExistence type="predicted"/>
<feature type="domain" description="Transcription regulator TrmB N-terminal" evidence="1">
    <location>
        <begin position="28"/>
        <end position="95"/>
    </location>
</feature>